<evidence type="ECO:0000313" key="2">
    <source>
        <dbReference type="EMBL" id="TNN23273.1"/>
    </source>
</evidence>
<gene>
    <name evidence="2" type="ORF">EYF80_066608</name>
</gene>
<proteinExistence type="predicted"/>
<reference evidence="2 3" key="1">
    <citation type="submission" date="2019-03" db="EMBL/GenBank/DDBJ databases">
        <title>First draft genome of Liparis tanakae, snailfish: a comprehensive survey of snailfish specific genes.</title>
        <authorList>
            <person name="Kim W."/>
            <person name="Song I."/>
            <person name="Jeong J.-H."/>
            <person name="Kim D."/>
            <person name="Kim S."/>
            <person name="Ryu S."/>
            <person name="Song J.Y."/>
            <person name="Lee S.K."/>
        </authorList>
    </citation>
    <scope>NUCLEOTIDE SEQUENCE [LARGE SCALE GENOMIC DNA]</scope>
    <source>
        <tissue evidence="2">Muscle</tissue>
    </source>
</reference>
<name>A0A4Z2E3H9_9TELE</name>
<comment type="caution">
    <text evidence="2">The sequence shown here is derived from an EMBL/GenBank/DDBJ whole genome shotgun (WGS) entry which is preliminary data.</text>
</comment>
<dbReference type="Proteomes" id="UP000314294">
    <property type="component" value="Unassembled WGS sequence"/>
</dbReference>
<evidence type="ECO:0000256" key="1">
    <source>
        <dbReference type="SAM" id="MobiDB-lite"/>
    </source>
</evidence>
<keyword evidence="3" id="KW-1185">Reference proteome</keyword>
<protein>
    <submittedName>
        <fullName evidence="2">Uncharacterized protein</fullName>
    </submittedName>
</protein>
<accession>A0A4Z2E3H9</accession>
<dbReference type="AlphaFoldDB" id="A0A4Z2E3H9"/>
<evidence type="ECO:0000313" key="3">
    <source>
        <dbReference type="Proteomes" id="UP000314294"/>
    </source>
</evidence>
<dbReference type="EMBL" id="SRLO01019142">
    <property type="protein sequence ID" value="TNN23273.1"/>
    <property type="molecule type" value="Genomic_DNA"/>
</dbReference>
<sequence length="67" mass="6751">MPSHNGAEPSDLNAALGARGPRPAIKITGTKATRQPHKAAGSGALDLSGALSWTVVTGAAQQIYEAL</sequence>
<feature type="region of interest" description="Disordered" evidence="1">
    <location>
        <begin position="1"/>
        <end position="22"/>
    </location>
</feature>
<organism evidence="2 3">
    <name type="scientific">Liparis tanakae</name>
    <name type="common">Tanaka's snailfish</name>
    <dbReference type="NCBI Taxonomy" id="230148"/>
    <lineage>
        <taxon>Eukaryota</taxon>
        <taxon>Metazoa</taxon>
        <taxon>Chordata</taxon>
        <taxon>Craniata</taxon>
        <taxon>Vertebrata</taxon>
        <taxon>Euteleostomi</taxon>
        <taxon>Actinopterygii</taxon>
        <taxon>Neopterygii</taxon>
        <taxon>Teleostei</taxon>
        <taxon>Neoteleostei</taxon>
        <taxon>Acanthomorphata</taxon>
        <taxon>Eupercaria</taxon>
        <taxon>Perciformes</taxon>
        <taxon>Cottioidei</taxon>
        <taxon>Cottales</taxon>
        <taxon>Liparidae</taxon>
        <taxon>Liparis</taxon>
    </lineage>
</organism>